<evidence type="ECO:0000256" key="1">
    <source>
        <dbReference type="SAM" id="MobiDB-lite"/>
    </source>
</evidence>
<reference evidence="2 4" key="1">
    <citation type="submission" date="2023-07" db="EMBL/GenBank/DDBJ databases">
        <title>Sorghum-associated microbial communities from plants grown in Nebraska, USA.</title>
        <authorList>
            <person name="Schachtman D."/>
        </authorList>
    </citation>
    <scope>NUCLEOTIDE SEQUENCE</scope>
    <source>
        <strain evidence="2">DS1006</strain>
        <strain evidence="3 4">DS1016</strain>
    </source>
</reference>
<accession>A0AAW8D8Z9</accession>
<evidence type="ECO:0000313" key="2">
    <source>
        <dbReference type="EMBL" id="MDP9904762.1"/>
    </source>
</evidence>
<name>A0AAW8D8Z9_9MICC</name>
<dbReference type="RefSeq" id="WP_306960664.1">
    <property type="nucleotide sequence ID" value="NZ_JAUSRG010000003.1"/>
</dbReference>
<keyword evidence="4" id="KW-1185">Reference proteome</keyword>
<dbReference type="EMBL" id="JAUSTF010000004">
    <property type="protein sequence ID" value="MDQ0180809.1"/>
    <property type="molecule type" value="Genomic_DNA"/>
</dbReference>
<comment type="caution">
    <text evidence="2">The sequence shown here is derived from an EMBL/GenBank/DDBJ whole genome shotgun (WGS) entry which is preliminary data.</text>
</comment>
<feature type="region of interest" description="Disordered" evidence="1">
    <location>
        <begin position="226"/>
        <end position="248"/>
    </location>
</feature>
<protein>
    <submittedName>
        <fullName evidence="2">Uncharacterized protein</fullName>
    </submittedName>
</protein>
<feature type="compositionally biased region" description="Polar residues" evidence="1">
    <location>
        <begin position="1"/>
        <end position="10"/>
    </location>
</feature>
<feature type="compositionally biased region" description="Basic and acidic residues" evidence="1">
    <location>
        <begin position="239"/>
        <end position="248"/>
    </location>
</feature>
<dbReference type="Proteomes" id="UP001242995">
    <property type="component" value="Unassembled WGS sequence"/>
</dbReference>
<dbReference type="Proteomes" id="UP001230951">
    <property type="component" value="Unassembled WGS sequence"/>
</dbReference>
<proteinExistence type="predicted"/>
<organism evidence="2 5">
    <name type="scientific">Arthrobacter bambusae</name>
    <dbReference type="NCBI Taxonomy" id="1338426"/>
    <lineage>
        <taxon>Bacteria</taxon>
        <taxon>Bacillati</taxon>
        <taxon>Actinomycetota</taxon>
        <taxon>Actinomycetes</taxon>
        <taxon>Micrococcales</taxon>
        <taxon>Micrococcaceae</taxon>
        <taxon>Arthrobacter</taxon>
    </lineage>
</organism>
<gene>
    <name evidence="2" type="ORF">J2S90_001717</name>
    <name evidence="3" type="ORF">J2S93_002236</name>
</gene>
<evidence type="ECO:0000313" key="5">
    <source>
        <dbReference type="Proteomes" id="UP001242995"/>
    </source>
</evidence>
<feature type="region of interest" description="Disordered" evidence="1">
    <location>
        <begin position="1"/>
        <end position="30"/>
    </location>
</feature>
<evidence type="ECO:0000313" key="4">
    <source>
        <dbReference type="Proteomes" id="UP001230951"/>
    </source>
</evidence>
<dbReference type="AlphaFoldDB" id="A0AAW8D8Z9"/>
<sequence>MTAPNWTTCPNCGEKRDSSGRYTSPANQEHDRPWWAEEHLSGKCTVHSATDSAAEENSSYRRGGLRIVRDMRAPISEHVAYHVEETAVPHHRVSVEPLTETSALQLMRDLGSPYPGQRYDHDPWTRTPQEPTEASPVRRFNLLKDRLIASTGSPGLTSFHDGKVHMTLGEWERLIGAVEATRTSLEEIQRICGAAEYKIPGRHETWDAYHEGRSSLAGEIETVLDRLGEPSKIQPNAQSKDDAPNTSP</sequence>
<dbReference type="EMBL" id="JAUSRG010000003">
    <property type="protein sequence ID" value="MDP9904762.1"/>
    <property type="molecule type" value="Genomic_DNA"/>
</dbReference>
<evidence type="ECO:0000313" key="3">
    <source>
        <dbReference type="EMBL" id="MDQ0180809.1"/>
    </source>
</evidence>